<feature type="compositionally biased region" description="Polar residues" evidence="1">
    <location>
        <begin position="40"/>
        <end position="52"/>
    </location>
</feature>
<organism evidence="2 3">
    <name type="scientific">Armillaria ostoyae</name>
    <name type="common">Armillaria root rot fungus</name>
    <dbReference type="NCBI Taxonomy" id="47428"/>
    <lineage>
        <taxon>Eukaryota</taxon>
        <taxon>Fungi</taxon>
        <taxon>Dikarya</taxon>
        <taxon>Basidiomycota</taxon>
        <taxon>Agaricomycotina</taxon>
        <taxon>Agaricomycetes</taxon>
        <taxon>Agaricomycetidae</taxon>
        <taxon>Agaricales</taxon>
        <taxon>Marasmiineae</taxon>
        <taxon>Physalacriaceae</taxon>
        <taxon>Armillaria</taxon>
    </lineage>
</organism>
<proteinExistence type="predicted"/>
<reference evidence="3" key="1">
    <citation type="journal article" date="2017" name="Nat. Ecol. Evol.">
        <title>Genome expansion and lineage-specific genetic innovations in the forest pathogenic fungi Armillaria.</title>
        <authorList>
            <person name="Sipos G."/>
            <person name="Prasanna A.N."/>
            <person name="Walter M.C."/>
            <person name="O'Connor E."/>
            <person name="Balint B."/>
            <person name="Krizsan K."/>
            <person name="Kiss B."/>
            <person name="Hess J."/>
            <person name="Varga T."/>
            <person name="Slot J."/>
            <person name="Riley R."/>
            <person name="Boka B."/>
            <person name="Rigling D."/>
            <person name="Barry K."/>
            <person name="Lee J."/>
            <person name="Mihaltcheva S."/>
            <person name="LaButti K."/>
            <person name="Lipzen A."/>
            <person name="Waldron R."/>
            <person name="Moloney N.M."/>
            <person name="Sperisen C."/>
            <person name="Kredics L."/>
            <person name="Vagvoelgyi C."/>
            <person name="Patrignani A."/>
            <person name="Fitzpatrick D."/>
            <person name="Nagy I."/>
            <person name="Doyle S."/>
            <person name="Anderson J.B."/>
            <person name="Grigoriev I.V."/>
            <person name="Gueldener U."/>
            <person name="Muensterkoetter M."/>
            <person name="Nagy L.G."/>
        </authorList>
    </citation>
    <scope>NUCLEOTIDE SEQUENCE [LARGE SCALE GENOMIC DNA]</scope>
    <source>
        <strain evidence="3">C18/9</strain>
    </source>
</reference>
<keyword evidence="3" id="KW-1185">Reference proteome</keyword>
<dbReference type="OrthoDB" id="10384640at2759"/>
<evidence type="ECO:0000313" key="3">
    <source>
        <dbReference type="Proteomes" id="UP000219338"/>
    </source>
</evidence>
<dbReference type="AlphaFoldDB" id="A0A284R2L3"/>
<protein>
    <submittedName>
        <fullName evidence="2">Uncharacterized protein</fullName>
    </submittedName>
</protein>
<feature type="region of interest" description="Disordered" evidence="1">
    <location>
        <begin position="1"/>
        <end position="79"/>
    </location>
</feature>
<gene>
    <name evidence="2" type="ORF">ARMOST_06307</name>
</gene>
<evidence type="ECO:0000313" key="2">
    <source>
        <dbReference type="EMBL" id="SJL02964.1"/>
    </source>
</evidence>
<sequence length="79" mass="8386">MTPEKQELILPSASVVEIPDSSAPATAEDLSAETEASGISGDSSIPQTTTMDNVLVKRRPYSVYGGMSRTGNPDERDTE</sequence>
<accession>A0A284R2L3</accession>
<dbReference type="Proteomes" id="UP000219338">
    <property type="component" value="Unassembled WGS sequence"/>
</dbReference>
<name>A0A284R2L3_ARMOS</name>
<evidence type="ECO:0000256" key="1">
    <source>
        <dbReference type="SAM" id="MobiDB-lite"/>
    </source>
</evidence>
<dbReference type="EMBL" id="FUEG01000004">
    <property type="protein sequence ID" value="SJL02964.1"/>
    <property type="molecule type" value="Genomic_DNA"/>
</dbReference>